<name>A0A0B1P413_UNCNE</name>
<gene>
    <name evidence="3" type="ORF">EV44_g0518</name>
</gene>
<feature type="signal peptide" evidence="1">
    <location>
        <begin position="1"/>
        <end position="18"/>
    </location>
</feature>
<reference evidence="3 4" key="1">
    <citation type="journal article" date="2014" name="BMC Genomics">
        <title>Adaptive genomic structural variation in the grape powdery mildew pathogen, Erysiphe necator.</title>
        <authorList>
            <person name="Jones L."/>
            <person name="Riaz S."/>
            <person name="Morales-Cruz A."/>
            <person name="Amrine K.C."/>
            <person name="McGuire B."/>
            <person name="Gubler W.D."/>
            <person name="Walker M.A."/>
            <person name="Cantu D."/>
        </authorList>
    </citation>
    <scope>NUCLEOTIDE SEQUENCE [LARGE SCALE GENOMIC DNA]</scope>
    <source>
        <strain evidence="4">c</strain>
    </source>
</reference>
<dbReference type="HOGENOM" id="CLU_120582_0_0_1"/>
<dbReference type="OrthoDB" id="2497581at2759"/>
<dbReference type="Proteomes" id="UP000030854">
    <property type="component" value="Unassembled WGS sequence"/>
</dbReference>
<evidence type="ECO:0000259" key="2">
    <source>
        <dbReference type="Pfam" id="PF23631"/>
    </source>
</evidence>
<dbReference type="Pfam" id="PF23631">
    <property type="entry name" value="DUF7143"/>
    <property type="match status" value="1"/>
</dbReference>
<feature type="domain" description="DUF7143" evidence="2">
    <location>
        <begin position="31"/>
        <end position="189"/>
    </location>
</feature>
<evidence type="ECO:0000313" key="4">
    <source>
        <dbReference type="Proteomes" id="UP000030854"/>
    </source>
</evidence>
<accession>A0A0B1P413</accession>
<feature type="chain" id="PRO_5002058868" description="DUF7143 domain-containing protein" evidence="1">
    <location>
        <begin position="19"/>
        <end position="190"/>
    </location>
</feature>
<dbReference type="AlphaFoldDB" id="A0A0B1P413"/>
<keyword evidence="1" id="KW-0732">Signal</keyword>
<dbReference type="EMBL" id="JNVN01002941">
    <property type="protein sequence ID" value="KHJ31389.1"/>
    <property type="molecule type" value="Genomic_DNA"/>
</dbReference>
<comment type="caution">
    <text evidence="3">The sequence shown here is derived from an EMBL/GenBank/DDBJ whole genome shotgun (WGS) entry which is preliminary data.</text>
</comment>
<dbReference type="OMA" id="RQNPCFI"/>
<evidence type="ECO:0000256" key="1">
    <source>
        <dbReference type="SAM" id="SignalP"/>
    </source>
</evidence>
<evidence type="ECO:0000313" key="3">
    <source>
        <dbReference type="EMBL" id="KHJ31389.1"/>
    </source>
</evidence>
<dbReference type="PANTHER" id="PTHR37592">
    <property type="match status" value="1"/>
</dbReference>
<keyword evidence="4" id="KW-1185">Reference proteome</keyword>
<proteinExistence type="predicted"/>
<organism evidence="3 4">
    <name type="scientific">Uncinula necator</name>
    <name type="common">Grape powdery mildew</name>
    <dbReference type="NCBI Taxonomy" id="52586"/>
    <lineage>
        <taxon>Eukaryota</taxon>
        <taxon>Fungi</taxon>
        <taxon>Dikarya</taxon>
        <taxon>Ascomycota</taxon>
        <taxon>Pezizomycotina</taxon>
        <taxon>Leotiomycetes</taxon>
        <taxon>Erysiphales</taxon>
        <taxon>Erysiphaceae</taxon>
        <taxon>Erysiphe</taxon>
    </lineage>
</organism>
<protein>
    <recommendedName>
        <fullName evidence="2">DUF7143 domain-containing protein</fullName>
    </recommendedName>
</protein>
<dbReference type="PANTHER" id="PTHR37592:SF1">
    <property type="match status" value="1"/>
</dbReference>
<sequence length="190" mass="20028">MHLITLLVSFVYFTTVLGAPSLFRRATACFVIGSTTLPAEVQDTVNSIQSIITCDSSKTTISGVPDVSSGGISFSSIDFSQSSQTPLNFALTTFATATPLASSNLTLFQNQLNTYLATEAGIRSVGGNLAVKLPKFFLSFQISRILTAQGTAITNPGQTVQHLLGKVIKNAGSESQATKDKVMALANELS</sequence>
<dbReference type="InterPro" id="IPR055567">
    <property type="entry name" value="DUF7143"/>
</dbReference>